<sequence>MRGVVFFMAAFGVHHDDTDVIGGTGLRQPISDPRFLGQGTRPVADSQVDAAAFHDLGTFRGTLRNYDIGDIIVTFLAGSIAYG</sequence>
<evidence type="ECO:0000313" key="1">
    <source>
        <dbReference type="EMBL" id="MPN37441.1"/>
    </source>
</evidence>
<reference evidence="1" key="1">
    <citation type="submission" date="2019-08" db="EMBL/GenBank/DDBJ databases">
        <authorList>
            <person name="Kucharzyk K."/>
            <person name="Murdoch R.W."/>
            <person name="Higgins S."/>
            <person name="Loffler F."/>
        </authorList>
    </citation>
    <scope>NUCLEOTIDE SEQUENCE</scope>
</reference>
<organism evidence="1">
    <name type="scientific">bioreactor metagenome</name>
    <dbReference type="NCBI Taxonomy" id="1076179"/>
    <lineage>
        <taxon>unclassified sequences</taxon>
        <taxon>metagenomes</taxon>
        <taxon>ecological metagenomes</taxon>
    </lineage>
</organism>
<dbReference type="EMBL" id="VSSQ01092096">
    <property type="protein sequence ID" value="MPN37441.1"/>
    <property type="molecule type" value="Genomic_DNA"/>
</dbReference>
<proteinExistence type="predicted"/>
<name>A0A645HEJ8_9ZZZZ</name>
<dbReference type="AlphaFoldDB" id="A0A645HEJ8"/>
<comment type="caution">
    <text evidence="1">The sequence shown here is derived from an EMBL/GenBank/DDBJ whole genome shotgun (WGS) entry which is preliminary data.</text>
</comment>
<gene>
    <name evidence="1" type="ORF">SDC9_184959</name>
</gene>
<protein>
    <submittedName>
        <fullName evidence="1">Uncharacterized protein</fullName>
    </submittedName>
</protein>
<accession>A0A645HEJ8</accession>